<sequence length="115" mass="13158">MFTGELGTKEDYEKNFKDTPFGLLVRRVAKMEREAALKAFSSFINEQSLNANQIVFVNKVIDYIEQNGYVENAAELMKPPFDKPQSFIKLFDADKQKKLFGIINDLKNNATKTIS</sequence>
<dbReference type="Pfam" id="PF08463">
    <property type="entry name" value="EcoEI_R_C"/>
    <property type="match status" value="1"/>
</dbReference>
<gene>
    <name evidence="2" type="ORF">ACFYKX_13165</name>
</gene>
<dbReference type="InterPro" id="IPR013670">
    <property type="entry name" value="EcoEI_R_C_dom"/>
</dbReference>
<feature type="domain" description="EcoEI R protein C-terminal" evidence="1">
    <location>
        <begin position="7"/>
        <end position="105"/>
    </location>
</feature>
<evidence type="ECO:0000313" key="2">
    <source>
        <dbReference type="EMBL" id="MFE8701548.1"/>
    </source>
</evidence>
<keyword evidence="3" id="KW-1185">Reference proteome</keyword>
<comment type="caution">
    <text evidence="2">The sequence shown here is derived from an EMBL/GenBank/DDBJ whole genome shotgun (WGS) entry which is preliminary data.</text>
</comment>
<dbReference type="RefSeq" id="WP_389361526.1">
    <property type="nucleotide sequence ID" value="NZ_JBIACK010000005.1"/>
</dbReference>
<evidence type="ECO:0000259" key="1">
    <source>
        <dbReference type="Pfam" id="PF08463"/>
    </source>
</evidence>
<proteinExistence type="predicted"/>
<dbReference type="Proteomes" id="UP001601059">
    <property type="component" value="Unassembled WGS sequence"/>
</dbReference>
<dbReference type="EMBL" id="JBIACK010000005">
    <property type="protein sequence ID" value="MFE8701548.1"/>
    <property type="molecule type" value="Genomic_DNA"/>
</dbReference>
<accession>A0ABW6KBD1</accession>
<organism evidence="2 3">
    <name type="scientific">Cytobacillus spartinae</name>
    <dbReference type="NCBI Taxonomy" id="3299023"/>
    <lineage>
        <taxon>Bacteria</taxon>
        <taxon>Bacillati</taxon>
        <taxon>Bacillota</taxon>
        <taxon>Bacilli</taxon>
        <taxon>Bacillales</taxon>
        <taxon>Bacillaceae</taxon>
        <taxon>Cytobacillus</taxon>
    </lineage>
</organism>
<reference evidence="2 3" key="1">
    <citation type="submission" date="2024-08" db="EMBL/GenBank/DDBJ databases">
        <title>Two novel Cytobacillus novel species.</title>
        <authorList>
            <person name="Liu G."/>
        </authorList>
    </citation>
    <scope>NUCLEOTIDE SEQUENCE [LARGE SCALE GENOMIC DNA]</scope>
    <source>
        <strain evidence="2 3">FJAT-54145</strain>
    </source>
</reference>
<name>A0ABW6KBD1_9BACI</name>
<evidence type="ECO:0000313" key="3">
    <source>
        <dbReference type="Proteomes" id="UP001601059"/>
    </source>
</evidence>
<protein>
    <submittedName>
        <fullName evidence="2">Type I restriction-modification enzyme R subunit C-terminal domain-containing protein</fullName>
    </submittedName>
</protein>